<dbReference type="EC" id="2.1.1.297" evidence="1"/>
<dbReference type="Gene3D" id="1.10.8.10">
    <property type="entry name" value="DNA helicase RuvA subunit, C-terminal domain"/>
    <property type="match status" value="1"/>
</dbReference>
<dbReference type="InterPro" id="IPR002052">
    <property type="entry name" value="DNA_methylase_N6_adenine_CS"/>
</dbReference>
<protein>
    <recommendedName>
        <fullName evidence="1">peptide chain release factor N(5)-glutamine methyltransferase</fullName>
        <ecNumber evidence="1">2.1.1.297</ecNumber>
    </recommendedName>
</protein>
<proteinExistence type="predicted"/>
<sequence>MAFNIRALARPCLGLMELSMAPRTQIMRSLDLPKDYVNLRLRASLSSSARSGVPGINSNVNTIASVLEKWESKFTDEGISEPKDSIRNIVLHVMGGQSFSELDRHAQVEMTQEELQETDRLCECRLARMPVQYIIGEWEFRDMRLKMIPPVFIPRPETEELVSLGLSCLPHGNECDNCSISADCHVNVLEVGSGCGAVSLGLMKGHPKVYCTAVDQSTTACKLTQENAIAHGFAKRVNVIHAKLAEDGTFNRPLGHDTFDLIISNPPYVPSKDMLVLQPEIKLYEDLRALDGGVDGLRLIKPLIQVAGKLLRHKAKLLMEVDPSHPEAIQKWISEEAQAHLCLRYEATHQDFSHKARYVQLVKVKKA</sequence>
<dbReference type="PANTHER" id="PTHR18895">
    <property type="entry name" value="HEMK METHYLTRANSFERASE"/>
    <property type="match status" value="1"/>
</dbReference>
<feature type="domain" description="Methyltransferase small" evidence="6">
    <location>
        <begin position="185"/>
        <end position="272"/>
    </location>
</feature>
<accession>A0A6P8ZRA8</accession>
<name>A0A6P8ZRA8_THRPL</name>
<evidence type="ECO:0000313" key="8">
    <source>
        <dbReference type="Proteomes" id="UP000515158"/>
    </source>
</evidence>
<dbReference type="Proteomes" id="UP000515158">
    <property type="component" value="Unplaced"/>
</dbReference>
<dbReference type="CTD" id="51409"/>
<reference evidence="9" key="1">
    <citation type="submission" date="2025-08" db="UniProtKB">
        <authorList>
            <consortium name="RefSeq"/>
        </authorList>
    </citation>
    <scope>IDENTIFICATION</scope>
    <source>
        <tissue evidence="9">Total insect</tissue>
    </source>
</reference>
<dbReference type="InterPro" id="IPR007848">
    <property type="entry name" value="Small_mtfrase_dom"/>
</dbReference>
<dbReference type="KEGG" id="tpal:117649025"/>
<dbReference type="GO" id="GO:0102559">
    <property type="term" value="F:peptide chain release factor N(5)-glutamine methyltransferase activity"/>
    <property type="evidence" value="ECO:0007669"/>
    <property type="project" value="UniProtKB-EC"/>
</dbReference>
<dbReference type="Pfam" id="PF17827">
    <property type="entry name" value="PrmC_N"/>
    <property type="match status" value="1"/>
</dbReference>
<dbReference type="NCBIfam" id="TIGR00536">
    <property type="entry name" value="hemK_fam"/>
    <property type="match status" value="1"/>
</dbReference>
<organism evidence="9">
    <name type="scientific">Thrips palmi</name>
    <name type="common">Melon thrips</name>
    <dbReference type="NCBI Taxonomy" id="161013"/>
    <lineage>
        <taxon>Eukaryota</taxon>
        <taxon>Metazoa</taxon>
        <taxon>Ecdysozoa</taxon>
        <taxon>Arthropoda</taxon>
        <taxon>Hexapoda</taxon>
        <taxon>Insecta</taxon>
        <taxon>Pterygota</taxon>
        <taxon>Neoptera</taxon>
        <taxon>Paraneoptera</taxon>
        <taxon>Thysanoptera</taxon>
        <taxon>Terebrantia</taxon>
        <taxon>Thripoidea</taxon>
        <taxon>Thripidae</taxon>
        <taxon>Thrips</taxon>
    </lineage>
</organism>
<gene>
    <name evidence="9" type="primary">LOC117649025</name>
</gene>
<keyword evidence="2 9" id="KW-0489">Methyltransferase</keyword>
<evidence type="ECO:0000256" key="3">
    <source>
        <dbReference type="ARBA" id="ARBA00022679"/>
    </source>
</evidence>
<evidence type="ECO:0000259" key="6">
    <source>
        <dbReference type="Pfam" id="PF05175"/>
    </source>
</evidence>
<dbReference type="GeneID" id="117649025"/>
<dbReference type="Gene3D" id="3.40.50.150">
    <property type="entry name" value="Vaccinia Virus protein VP39"/>
    <property type="match status" value="1"/>
</dbReference>
<dbReference type="AlphaFoldDB" id="A0A6P8ZRA8"/>
<dbReference type="PANTHER" id="PTHR18895:SF74">
    <property type="entry name" value="MTRF1L RELEASE FACTOR GLUTAMINE METHYLTRANSFERASE"/>
    <property type="match status" value="1"/>
</dbReference>
<dbReference type="OrthoDB" id="269872at2759"/>
<dbReference type="InterPro" id="IPR040758">
    <property type="entry name" value="PrmC_N"/>
</dbReference>
<dbReference type="FunCoup" id="A0A6P8ZRA8">
    <property type="interactions" value="219"/>
</dbReference>
<evidence type="ECO:0000256" key="1">
    <source>
        <dbReference type="ARBA" id="ARBA00012771"/>
    </source>
</evidence>
<dbReference type="SUPFAM" id="SSF53335">
    <property type="entry name" value="S-adenosyl-L-methionine-dependent methyltransferases"/>
    <property type="match status" value="1"/>
</dbReference>
<evidence type="ECO:0000256" key="5">
    <source>
        <dbReference type="ARBA" id="ARBA00048391"/>
    </source>
</evidence>
<evidence type="ECO:0000256" key="2">
    <source>
        <dbReference type="ARBA" id="ARBA00022603"/>
    </source>
</evidence>
<comment type="catalytic activity">
    <reaction evidence="5">
        <text>L-glutaminyl-[peptide chain release factor] + S-adenosyl-L-methionine = N(5)-methyl-L-glutaminyl-[peptide chain release factor] + S-adenosyl-L-homocysteine + H(+)</text>
        <dbReference type="Rhea" id="RHEA:42896"/>
        <dbReference type="Rhea" id="RHEA-COMP:10271"/>
        <dbReference type="Rhea" id="RHEA-COMP:10272"/>
        <dbReference type="ChEBI" id="CHEBI:15378"/>
        <dbReference type="ChEBI" id="CHEBI:30011"/>
        <dbReference type="ChEBI" id="CHEBI:57856"/>
        <dbReference type="ChEBI" id="CHEBI:59789"/>
        <dbReference type="ChEBI" id="CHEBI:61891"/>
        <dbReference type="EC" id="2.1.1.297"/>
    </reaction>
</comment>
<keyword evidence="3" id="KW-0808">Transferase</keyword>
<evidence type="ECO:0000313" key="9">
    <source>
        <dbReference type="RefSeq" id="XP_034247279.1"/>
    </source>
</evidence>
<dbReference type="Pfam" id="PF05175">
    <property type="entry name" value="MTS"/>
    <property type="match status" value="1"/>
</dbReference>
<evidence type="ECO:0000259" key="7">
    <source>
        <dbReference type="Pfam" id="PF17827"/>
    </source>
</evidence>
<dbReference type="PROSITE" id="PS00092">
    <property type="entry name" value="N6_MTASE"/>
    <property type="match status" value="1"/>
</dbReference>
<dbReference type="InParanoid" id="A0A6P8ZRA8"/>
<evidence type="ECO:0000256" key="4">
    <source>
        <dbReference type="ARBA" id="ARBA00022691"/>
    </source>
</evidence>
<dbReference type="GO" id="GO:0003676">
    <property type="term" value="F:nucleic acid binding"/>
    <property type="evidence" value="ECO:0007669"/>
    <property type="project" value="InterPro"/>
</dbReference>
<dbReference type="GO" id="GO:0005739">
    <property type="term" value="C:mitochondrion"/>
    <property type="evidence" value="ECO:0007669"/>
    <property type="project" value="TreeGrafter"/>
</dbReference>
<dbReference type="InterPro" id="IPR004556">
    <property type="entry name" value="HemK-like"/>
</dbReference>
<dbReference type="GO" id="GO:0032259">
    <property type="term" value="P:methylation"/>
    <property type="evidence" value="ECO:0007669"/>
    <property type="project" value="UniProtKB-KW"/>
</dbReference>
<dbReference type="CDD" id="cd02440">
    <property type="entry name" value="AdoMet_MTases"/>
    <property type="match status" value="1"/>
</dbReference>
<dbReference type="InterPro" id="IPR050320">
    <property type="entry name" value="N5-glutamine_MTase"/>
</dbReference>
<keyword evidence="8" id="KW-1185">Reference proteome</keyword>
<feature type="domain" description="Release factor glutamine methyltransferase N-terminal" evidence="7">
    <location>
        <begin position="66"/>
        <end position="136"/>
    </location>
</feature>
<keyword evidence="4" id="KW-0949">S-adenosyl-L-methionine</keyword>
<dbReference type="RefSeq" id="XP_034247279.1">
    <property type="nucleotide sequence ID" value="XM_034391388.1"/>
</dbReference>
<dbReference type="InterPro" id="IPR029063">
    <property type="entry name" value="SAM-dependent_MTases_sf"/>
</dbReference>